<evidence type="ECO:0000256" key="7">
    <source>
        <dbReference type="ARBA" id="ARBA00022982"/>
    </source>
</evidence>
<feature type="binding site" evidence="14">
    <location>
        <position position="602"/>
    </location>
    <ligand>
        <name>[4Fe-4S] cluster</name>
        <dbReference type="ChEBI" id="CHEBI:49883"/>
        <label>2</label>
    </ligand>
</feature>
<evidence type="ECO:0000256" key="4">
    <source>
        <dbReference type="ARBA" id="ARBA00022448"/>
    </source>
</evidence>
<dbReference type="EMBL" id="CP006868">
    <property type="protein sequence ID" value="UXD21250.1"/>
    <property type="molecule type" value="Genomic_DNA"/>
</dbReference>
<evidence type="ECO:0000256" key="11">
    <source>
        <dbReference type="ARBA" id="ARBA00048332"/>
    </source>
</evidence>
<keyword evidence="10 14" id="KW-0411">Iron-sulfur</keyword>
<dbReference type="GO" id="GO:0018491">
    <property type="term" value="F:2-oxobutyrate synthase activity"/>
    <property type="evidence" value="ECO:0007669"/>
    <property type="project" value="UniProtKB-ARBA"/>
</dbReference>
<dbReference type="KEGG" id="ipc:IPA_01805"/>
<dbReference type="PROSITE" id="PS51379">
    <property type="entry name" value="4FE4S_FER_2"/>
    <property type="match status" value="2"/>
</dbReference>
<evidence type="ECO:0000256" key="14">
    <source>
        <dbReference type="PIRSR" id="PIRSR006439-50"/>
    </source>
</evidence>
<dbReference type="GO" id="GO:0030976">
    <property type="term" value="F:thiamine pyrophosphate binding"/>
    <property type="evidence" value="ECO:0007669"/>
    <property type="project" value="InterPro"/>
</dbReference>
<evidence type="ECO:0000256" key="6">
    <source>
        <dbReference type="ARBA" id="ARBA00022723"/>
    </source>
</evidence>
<reference evidence="16" key="1">
    <citation type="submission" date="2013-11" db="EMBL/GenBank/DDBJ databases">
        <title>Comparative genomics of Ignicoccus.</title>
        <authorList>
            <person name="Podar M."/>
        </authorList>
    </citation>
    <scope>NUCLEOTIDE SEQUENCE</scope>
    <source>
        <strain evidence="16">DSM 13166</strain>
    </source>
</reference>
<dbReference type="InterPro" id="IPR029061">
    <property type="entry name" value="THDP-binding"/>
</dbReference>
<feature type="binding site" evidence="14">
    <location>
        <position position="596"/>
    </location>
    <ligand>
        <name>[4Fe-4S] cluster</name>
        <dbReference type="ChEBI" id="CHEBI:49883"/>
        <label>1</label>
    </ligand>
</feature>
<dbReference type="PIRSF" id="PIRSF006439">
    <property type="entry name" value="Indolepyruvate_ferr_oxidored"/>
    <property type="match status" value="1"/>
</dbReference>
<evidence type="ECO:0000256" key="8">
    <source>
        <dbReference type="ARBA" id="ARBA00023002"/>
    </source>
</evidence>
<dbReference type="Gene3D" id="3.30.70.20">
    <property type="match status" value="1"/>
</dbReference>
<evidence type="ECO:0000256" key="1">
    <source>
        <dbReference type="ARBA" id="ARBA00002995"/>
    </source>
</evidence>
<feature type="binding site" evidence="14">
    <location>
        <position position="626"/>
    </location>
    <ligand>
        <name>[4Fe-4S] cluster</name>
        <dbReference type="ChEBI" id="CHEBI:49883"/>
        <label>2</label>
    </ligand>
</feature>
<keyword evidence="7" id="KW-0249">Electron transport</keyword>
<evidence type="ECO:0000256" key="3">
    <source>
        <dbReference type="ARBA" id="ARBA00011631"/>
    </source>
</evidence>
<protein>
    <recommendedName>
        <fullName evidence="13">Indolepyruvate ferredoxin oxidoreductase subunit alpha</fullName>
        <ecNumber evidence="13">1.2.7.8</ecNumber>
    </recommendedName>
</protein>
<dbReference type="Pfam" id="PF01855">
    <property type="entry name" value="POR_N"/>
    <property type="match status" value="1"/>
</dbReference>
<dbReference type="PROSITE" id="PS00198">
    <property type="entry name" value="4FE4S_FER_1"/>
    <property type="match status" value="1"/>
</dbReference>
<evidence type="ECO:0000256" key="5">
    <source>
        <dbReference type="ARBA" id="ARBA00022485"/>
    </source>
</evidence>
<evidence type="ECO:0000256" key="10">
    <source>
        <dbReference type="ARBA" id="ARBA00023014"/>
    </source>
</evidence>
<evidence type="ECO:0000256" key="2">
    <source>
        <dbReference type="ARBA" id="ARBA00011238"/>
    </source>
</evidence>
<dbReference type="CDD" id="cd07034">
    <property type="entry name" value="TPP_PYR_PFOR_IOR-alpha_like"/>
    <property type="match status" value="1"/>
</dbReference>
<evidence type="ECO:0000259" key="15">
    <source>
        <dbReference type="PROSITE" id="PS51379"/>
    </source>
</evidence>
<evidence type="ECO:0000313" key="16">
    <source>
        <dbReference type="EMBL" id="UXD21250.1"/>
    </source>
</evidence>
<dbReference type="GO" id="GO:0046872">
    <property type="term" value="F:metal ion binding"/>
    <property type="evidence" value="ECO:0007669"/>
    <property type="project" value="UniProtKB-KW"/>
</dbReference>
<dbReference type="AlphaFoldDB" id="A0A977K931"/>
<accession>A0A977K931</accession>
<dbReference type="SUPFAM" id="SSF52922">
    <property type="entry name" value="TK C-terminal domain-like"/>
    <property type="match status" value="1"/>
</dbReference>
<feature type="binding site" evidence="14">
    <location>
        <position position="620"/>
    </location>
    <ligand>
        <name>[4Fe-4S] cluster</name>
        <dbReference type="ChEBI" id="CHEBI:49883"/>
        <label>2</label>
    </ligand>
</feature>
<organism evidence="16 17">
    <name type="scientific">Ignicoccus pacificus DSM 13166</name>
    <dbReference type="NCBI Taxonomy" id="940294"/>
    <lineage>
        <taxon>Archaea</taxon>
        <taxon>Thermoproteota</taxon>
        <taxon>Thermoprotei</taxon>
        <taxon>Desulfurococcales</taxon>
        <taxon>Desulfurococcaceae</taxon>
        <taxon>Ignicoccus</taxon>
    </lineage>
</organism>
<evidence type="ECO:0000256" key="13">
    <source>
        <dbReference type="NCBIfam" id="TIGR03336"/>
    </source>
</evidence>
<keyword evidence="6 14" id="KW-0479">Metal-binding</keyword>
<comment type="catalytic activity">
    <reaction evidence="12">
        <text>a 2-oxocarboxylate + 2 oxidized [2Fe-2S]-[ferredoxin] + CoA = an acyl-CoA + 2 reduced [2Fe-2S]-[ferredoxin] + CO2 + H(+)</text>
        <dbReference type="Rhea" id="RHEA:42316"/>
        <dbReference type="Rhea" id="RHEA-COMP:10000"/>
        <dbReference type="Rhea" id="RHEA-COMP:10001"/>
        <dbReference type="ChEBI" id="CHEBI:15378"/>
        <dbReference type="ChEBI" id="CHEBI:16526"/>
        <dbReference type="ChEBI" id="CHEBI:33737"/>
        <dbReference type="ChEBI" id="CHEBI:33738"/>
        <dbReference type="ChEBI" id="CHEBI:35179"/>
        <dbReference type="ChEBI" id="CHEBI:57287"/>
        <dbReference type="ChEBI" id="CHEBI:58342"/>
        <dbReference type="EC" id="1.2.7.11"/>
    </reaction>
</comment>
<dbReference type="PANTHER" id="PTHR43710">
    <property type="entry name" value="2-HYDROXYACYL-COA LYASE"/>
    <property type="match status" value="1"/>
</dbReference>
<dbReference type="InterPro" id="IPR017896">
    <property type="entry name" value="4Fe4S_Fe-S-bd"/>
</dbReference>
<keyword evidence="9 14" id="KW-0408">Iron</keyword>
<dbReference type="InterPro" id="IPR002880">
    <property type="entry name" value="Pyrv_Fd/Flavodoxin_OxRdtase_N"/>
</dbReference>
<dbReference type="SUPFAM" id="SSF52518">
    <property type="entry name" value="Thiamin diphosphate-binding fold (THDP-binding)"/>
    <property type="match status" value="2"/>
</dbReference>
<dbReference type="InterPro" id="IPR017900">
    <property type="entry name" value="4Fe4S_Fe_S_CS"/>
</dbReference>
<dbReference type="GO" id="GO:0051539">
    <property type="term" value="F:4 iron, 4 sulfur cluster binding"/>
    <property type="evidence" value="ECO:0007669"/>
    <property type="project" value="UniProtKB-KW"/>
</dbReference>
<dbReference type="GO" id="GO:0019164">
    <property type="term" value="F:pyruvate synthase activity"/>
    <property type="evidence" value="ECO:0007669"/>
    <property type="project" value="UniProtKB-ARBA"/>
</dbReference>
<feature type="domain" description="4Fe-4S ferredoxin-type" evidence="15">
    <location>
        <begin position="581"/>
        <end position="610"/>
    </location>
</feature>
<keyword evidence="5 14" id="KW-0004">4Fe-4S</keyword>
<keyword evidence="4" id="KW-0813">Transport</keyword>
<feature type="binding site" evidence="14">
    <location>
        <position position="593"/>
    </location>
    <ligand>
        <name>[4Fe-4S] cluster</name>
        <dbReference type="ChEBI" id="CHEBI:49883"/>
        <label>1</label>
    </ligand>
</feature>
<gene>
    <name evidence="16" type="ORF">IPA_01805</name>
</gene>
<feature type="binding site" evidence="14">
    <location>
        <position position="630"/>
    </location>
    <ligand>
        <name>[4Fe-4S] cluster</name>
        <dbReference type="ChEBI" id="CHEBI:49883"/>
        <label>1</label>
    </ligand>
</feature>
<keyword evidence="17" id="KW-1185">Reference proteome</keyword>
<dbReference type="PANTHER" id="PTHR43710:SF7">
    <property type="entry name" value="INDOLEPYRUVATE OXIDOREDUCTASE SUBUNIT IORA"/>
    <property type="match status" value="1"/>
</dbReference>
<name>A0A977K931_9CREN</name>
<dbReference type="Pfam" id="PF02775">
    <property type="entry name" value="TPP_enzyme_C"/>
    <property type="match status" value="1"/>
</dbReference>
<evidence type="ECO:0000256" key="9">
    <source>
        <dbReference type="ARBA" id="ARBA00023004"/>
    </source>
</evidence>
<evidence type="ECO:0000313" key="17">
    <source>
        <dbReference type="Proteomes" id="UP001063698"/>
    </source>
</evidence>
<feature type="binding site" evidence="14">
    <location>
        <position position="590"/>
    </location>
    <ligand>
        <name>[4Fe-4S] cluster</name>
        <dbReference type="ChEBI" id="CHEBI:49883"/>
        <label>1</label>
    </ligand>
</feature>
<keyword evidence="8" id="KW-0560">Oxidoreductase</keyword>
<dbReference type="InterPro" id="IPR045025">
    <property type="entry name" value="HACL1-like"/>
</dbReference>
<dbReference type="InterPro" id="IPR011766">
    <property type="entry name" value="TPP_enzyme_TPP-bd"/>
</dbReference>
<dbReference type="CDD" id="cd02008">
    <property type="entry name" value="TPP_IOR_alpha"/>
    <property type="match status" value="1"/>
</dbReference>
<dbReference type="SUPFAM" id="SSF54862">
    <property type="entry name" value="4Fe-4S ferredoxins"/>
    <property type="match status" value="1"/>
</dbReference>
<evidence type="ECO:0000256" key="12">
    <source>
        <dbReference type="ARBA" id="ARBA00048893"/>
    </source>
</evidence>
<dbReference type="EC" id="1.2.7.8" evidence="13"/>
<sequence>MWTRRGSLGATLPKYSEVLSEEGKTEIMLGNAAIARGLLEGGLQFASAYPGTPSTEITEALSYFASKKGVPYVEWSTNEKVALEAALGAAISGLKAFTGMKHVGLNVAADPFFSSAYLGVDGALVVVSADDPWMWSSQNEQDNRIYGLHAFVPVIEPRGVQEAKEAARLALEWSYALKRPFLFRITTRIAHSRAPITLGKINLEELKAEPRFRRDPSKWTLIPEFARRHRVELLRFWEEVKGELSDFPLNSVEGSGEIAVLASGIGYVYAKEAVKDLEIPVTLIGISTPVPLPDRVIEKALEHDKVIVIEEGEPVVEAQLREEAQKRGSKTEIFGKMDGTLRRYGELDLAEVREAIGRTYGMEVERPKVREVPKLPPRPPVLCPGCPYRSYFYALKRAVNKARVEPIYSGDIGCYSLGITPPFEVQDIIIDMGASIGAGGGMAQAFREDPKRLIIAIIGDSTFYHSGVTSLINVVYNQAPLLTIILDNYTTAMTGHQPHPGVGIGAGGRPAKEIDMESVVKGIGVEKVLVADAFSIKDSEEKTLEAIKYVIEQRKPAVVIAKGACSLVALAHARRKGIKVPQYYVEESKCTACGICYKAFNCPAIIKKEDGKAWIDPSLCVGCGQCEQICPFGAFVIKERVPEWDQLLRTAKPRW</sequence>
<comment type="subunit">
    <text evidence="2">Heterodimer of the IorA and IorB subunits.</text>
</comment>
<dbReference type="InterPro" id="IPR017721">
    <property type="entry name" value="IorA"/>
</dbReference>
<feature type="domain" description="4Fe-4S ferredoxin-type" evidence="15">
    <location>
        <begin position="611"/>
        <end position="640"/>
    </location>
</feature>
<dbReference type="Pfam" id="PF00037">
    <property type="entry name" value="Fer4"/>
    <property type="match status" value="1"/>
</dbReference>
<dbReference type="FunFam" id="3.40.50.970:FF:000039">
    <property type="entry name" value="Indolepyruvate oxidoreductase subunit IorA"/>
    <property type="match status" value="1"/>
</dbReference>
<comment type="function">
    <text evidence="1">Catalyzes the ferredoxin-dependent oxidative decarboxylation of arylpyruvates.</text>
</comment>
<dbReference type="NCBIfam" id="TIGR03336">
    <property type="entry name" value="IOR_alpha"/>
    <property type="match status" value="1"/>
</dbReference>
<dbReference type="Proteomes" id="UP001063698">
    <property type="component" value="Chromosome"/>
</dbReference>
<dbReference type="InterPro" id="IPR009014">
    <property type="entry name" value="Transketo_C/PFOR_II"/>
</dbReference>
<comment type="subunit">
    <text evidence="3">Heterodimer composed of an alpha and a beta subunit.</text>
</comment>
<dbReference type="GO" id="GO:0043805">
    <property type="term" value="F:indolepyruvate ferredoxin oxidoreductase activity"/>
    <property type="evidence" value="ECO:0007669"/>
    <property type="project" value="UniProtKB-UniRule"/>
</dbReference>
<comment type="catalytic activity">
    <reaction evidence="11">
        <text>indole-3-pyruvate + 2 oxidized [2Fe-2S]-[ferredoxin] + CoA = (indol-3-yl)acetyl-CoA + 2 reduced [2Fe-2S]-[ferredoxin] + CO2 + H(+)</text>
        <dbReference type="Rhea" id="RHEA:12645"/>
        <dbReference type="Rhea" id="RHEA-COMP:10000"/>
        <dbReference type="Rhea" id="RHEA-COMP:10001"/>
        <dbReference type="ChEBI" id="CHEBI:15378"/>
        <dbReference type="ChEBI" id="CHEBI:16526"/>
        <dbReference type="ChEBI" id="CHEBI:17640"/>
        <dbReference type="ChEBI" id="CHEBI:33737"/>
        <dbReference type="ChEBI" id="CHEBI:33738"/>
        <dbReference type="ChEBI" id="CHEBI:57271"/>
        <dbReference type="ChEBI" id="CHEBI:57287"/>
        <dbReference type="EC" id="1.2.7.8"/>
    </reaction>
</comment>
<comment type="cofactor">
    <cofactor evidence="14">
        <name>[4Fe-4S] cluster</name>
        <dbReference type="ChEBI" id="CHEBI:49883"/>
    </cofactor>
    <text evidence="14">Binds 2 [4Fe-4S] clusters. In this family the first cluster has a non-standard and varying [4Fe-4S] binding motif CX(2)CX(2)CX(4-5)CP.</text>
</comment>
<feature type="binding site" evidence="14">
    <location>
        <position position="623"/>
    </location>
    <ligand>
        <name>[4Fe-4S] cluster</name>
        <dbReference type="ChEBI" id="CHEBI:49883"/>
        <label>2</label>
    </ligand>
</feature>
<proteinExistence type="predicted"/>
<dbReference type="Gene3D" id="3.40.50.970">
    <property type="match status" value="2"/>
</dbReference>